<name>A0AB34GJ53_ESCRO</name>
<evidence type="ECO:0000256" key="5">
    <source>
        <dbReference type="ARBA" id="ARBA00023242"/>
    </source>
</evidence>
<proteinExistence type="predicted"/>
<sequence>MRSPNYNLSDLVSSLPGFDLSLNLPTPFVIFESRQNRIVKPVYHRFTPAVTNPWPVLIPPYPTPLPPLPQPYHFEEILKCLVYPIKPSLGKLVSPKWKNFKGLKLQWRDKIRLNNAIWRAWYMQYLEKRKNPVCHFVTPLDGSVEVDEHRRPEVLGMWWALTREEVTHKGWLFQRRCVTLPRVSPQAITTEGKYWKSRIEIVIREYHKWRTYFKKRLQQHKDEDLSSLAQVCELGGREDPHGTSPFDKKQHSHPLASSLKRQPLLLCETVQRISLMGRAGNSRVTPAPLVCPSPRRWQDDDLLYWHKHGDGWKTPVPMEEDALLSTDMLMSEFSDTLFSTLSSHPPVAWPNPREIGNPPLDSRLDTLPSPPGPQGGLCLGAIPELLSLV</sequence>
<comment type="subcellular location">
    <subcellularLocation>
        <location evidence="1">Nucleus</location>
    </subcellularLocation>
</comment>
<evidence type="ECO:0000313" key="7">
    <source>
        <dbReference type="Proteomes" id="UP001159641"/>
    </source>
</evidence>
<dbReference type="GO" id="GO:0000981">
    <property type="term" value="F:DNA-binding transcription factor activity, RNA polymerase II-specific"/>
    <property type="evidence" value="ECO:0007669"/>
    <property type="project" value="TreeGrafter"/>
</dbReference>
<dbReference type="GO" id="GO:0000978">
    <property type="term" value="F:RNA polymerase II cis-regulatory region sequence-specific DNA binding"/>
    <property type="evidence" value="ECO:0007669"/>
    <property type="project" value="TreeGrafter"/>
</dbReference>
<dbReference type="GO" id="GO:0005634">
    <property type="term" value="C:nucleus"/>
    <property type="evidence" value="ECO:0007669"/>
    <property type="project" value="UniProtKB-SubCell"/>
</dbReference>
<protein>
    <recommendedName>
        <fullName evidence="8">MLX-interacting protein-like</fullName>
    </recommendedName>
</protein>
<evidence type="ECO:0000256" key="2">
    <source>
        <dbReference type="ARBA" id="ARBA00023015"/>
    </source>
</evidence>
<keyword evidence="4" id="KW-0804">Transcription</keyword>
<dbReference type="Proteomes" id="UP001159641">
    <property type="component" value="Unassembled WGS sequence"/>
</dbReference>
<keyword evidence="7" id="KW-1185">Reference proteome</keyword>
<reference evidence="6 7" key="1">
    <citation type="submission" date="2022-11" db="EMBL/GenBank/DDBJ databases">
        <title>Whole genome sequence of Eschrichtius robustus ER-17-0199.</title>
        <authorList>
            <person name="Bruniche-Olsen A."/>
            <person name="Black A.N."/>
            <person name="Fields C.J."/>
            <person name="Walden K."/>
            <person name="Dewoody J.A."/>
        </authorList>
    </citation>
    <scope>NUCLEOTIDE SEQUENCE [LARGE SCALE GENOMIC DNA]</scope>
    <source>
        <strain evidence="6">ER-17-0199</strain>
        <tissue evidence="6">Blubber</tissue>
    </source>
</reference>
<keyword evidence="2" id="KW-0805">Transcription regulation</keyword>
<evidence type="ECO:0000313" key="6">
    <source>
        <dbReference type="EMBL" id="KAJ8779293.1"/>
    </source>
</evidence>
<evidence type="ECO:0000256" key="1">
    <source>
        <dbReference type="ARBA" id="ARBA00004123"/>
    </source>
</evidence>
<evidence type="ECO:0000256" key="3">
    <source>
        <dbReference type="ARBA" id="ARBA00023125"/>
    </source>
</evidence>
<gene>
    <name evidence="6" type="ORF">J1605_012755</name>
</gene>
<evidence type="ECO:0008006" key="8">
    <source>
        <dbReference type="Google" id="ProtNLM"/>
    </source>
</evidence>
<dbReference type="AlphaFoldDB" id="A0AB34GJ53"/>
<evidence type="ECO:0000256" key="4">
    <source>
        <dbReference type="ARBA" id="ARBA00023163"/>
    </source>
</evidence>
<dbReference type="EMBL" id="JAIQCJ010002228">
    <property type="protein sequence ID" value="KAJ8779293.1"/>
    <property type="molecule type" value="Genomic_DNA"/>
</dbReference>
<keyword evidence="5" id="KW-0539">Nucleus</keyword>
<organism evidence="6 7">
    <name type="scientific">Eschrichtius robustus</name>
    <name type="common">California gray whale</name>
    <name type="synonym">Eschrichtius gibbosus</name>
    <dbReference type="NCBI Taxonomy" id="9764"/>
    <lineage>
        <taxon>Eukaryota</taxon>
        <taxon>Metazoa</taxon>
        <taxon>Chordata</taxon>
        <taxon>Craniata</taxon>
        <taxon>Vertebrata</taxon>
        <taxon>Euteleostomi</taxon>
        <taxon>Mammalia</taxon>
        <taxon>Eutheria</taxon>
        <taxon>Laurasiatheria</taxon>
        <taxon>Artiodactyla</taxon>
        <taxon>Whippomorpha</taxon>
        <taxon>Cetacea</taxon>
        <taxon>Mysticeti</taxon>
        <taxon>Eschrichtiidae</taxon>
        <taxon>Eschrichtius</taxon>
    </lineage>
</organism>
<dbReference type="PANTHER" id="PTHR15741">
    <property type="entry name" value="BASIC HELIX-LOOP-HELIX ZIP TRANSCRIPTION FACTOR"/>
    <property type="match status" value="1"/>
</dbReference>
<accession>A0AB34GJ53</accession>
<dbReference type="InterPro" id="IPR052207">
    <property type="entry name" value="Max-like/E-box_TFs"/>
</dbReference>
<comment type="caution">
    <text evidence="6">The sequence shown here is derived from an EMBL/GenBank/DDBJ whole genome shotgun (WGS) entry which is preliminary data.</text>
</comment>
<keyword evidence="3" id="KW-0238">DNA-binding</keyword>
<dbReference type="PANTHER" id="PTHR15741:SF23">
    <property type="entry name" value="MLX-INTERACTING PROTEIN"/>
    <property type="match status" value="1"/>
</dbReference>